<sequence>MWEKVVEYTNPAWYSYNSEYTKAVVTFQTGPEQLTWLLTDPIGEYIGNQIKNQAQSKGQTILFYYLQKNTEPTLTTYWQIDIWGHGSPLAAILIVGGALAALGIAYFSMRLVSSVQATKQAEIQQETEQVRIDFVEKYEPVLGTQATQDLLNGVTSPTIQQTAENPTLLDDLKDVIKPAVTVGSIVIIGALLLYGMQYLPKPRRST</sequence>
<dbReference type="EMBL" id="MT141385">
    <property type="protein sequence ID" value="QJA59807.1"/>
    <property type="molecule type" value="Genomic_DNA"/>
</dbReference>
<feature type="transmembrane region" description="Helical" evidence="1">
    <location>
        <begin position="89"/>
        <end position="109"/>
    </location>
</feature>
<evidence type="ECO:0000313" key="3">
    <source>
        <dbReference type="EMBL" id="QJA80898.1"/>
    </source>
</evidence>
<proteinExistence type="predicted"/>
<name>A0A6M3IRX3_9ZZZZ</name>
<evidence type="ECO:0000256" key="1">
    <source>
        <dbReference type="SAM" id="Phobius"/>
    </source>
</evidence>
<evidence type="ECO:0000313" key="2">
    <source>
        <dbReference type="EMBL" id="QJA59807.1"/>
    </source>
</evidence>
<protein>
    <submittedName>
        <fullName evidence="2">Uncharacterized protein</fullName>
    </submittedName>
</protein>
<gene>
    <name evidence="3" type="ORF">MM415A00623_0018</name>
    <name evidence="2" type="ORF">MM415B01227_0024</name>
</gene>
<accession>A0A6M3IRX3</accession>
<keyword evidence="1" id="KW-0812">Transmembrane</keyword>
<dbReference type="EMBL" id="MT142440">
    <property type="protein sequence ID" value="QJA80898.1"/>
    <property type="molecule type" value="Genomic_DNA"/>
</dbReference>
<reference evidence="2" key="1">
    <citation type="submission" date="2020-03" db="EMBL/GenBank/DDBJ databases">
        <title>The deep terrestrial virosphere.</title>
        <authorList>
            <person name="Holmfeldt K."/>
            <person name="Nilsson E."/>
            <person name="Simone D."/>
            <person name="Lopez-Fernandez M."/>
            <person name="Wu X."/>
            <person name="de Brujin I."/>
            <person name="Lundin D."/>
            <person name="Andersson A."/>
            <person name="Bertilsson S."/>
            <person name="Dopson M."/>
        </authorList>
    </citation>
    <scope>NUCLEOTIDE SEQUENCE</scope>
    <source>
        <strain evidence="3">MM415A00623</strain>
        <strain evidence="2">MM415B01227</strain>
    </source>
</reference>
<feature type="transmembrane region" description="Helical" evidence="1">
    <location>
        <begin position="175"/>
        <end position="194"/>
    </location>
</feature>
<keyword evidence="1" id="KW-0472">Membrane</keyword>
<dbReference type="AlphaFoldDB" id="A0A6M3IRX3"/>
<organism evidence="2">
    <name type="scientific">viral metagenome</name>
    <dbReference type="NCBI Taxonomy" id="1070528"/>
    <lineage>
        <taxon>unclassified sequences</taxon>
        <taxon>metagenomes</taxon>
        <taxon>organismal metagenomes</taxon>
    </lineage>
</organism>
<keyword evidence="1" id="KW-1133">Transmembrane helix</keyword>